<dbReference type="STRING" id="1042311.A0A2T3Z7N3"/>
<reference evidence="6 7" key="1">
    <citation type="submission" date="2016-07" db="EMBL/GenBank/DDBJ databases">
        <title>Multiple horizontal gene transfer events from other fungi enriched the ability of initially mycotrophic Trichoderma (Ascomycota) to feed on dead plant biomass.</title>
        <authorList>
            <consortium name="DOE Joint Genome Institute"/>
            <person name="Aerts A."/>
            <person name="Atanasova L."/>
            <person name="Chenthamara K."/>
            <person name="Zhang J."/>
            <person name="Grujic M."/>
            <person name="Henrissat B."/>
            <person name="Kuo A."/>
            <person name="Salamov A."/>
            <person name="Lipzen A."/>
            <person name="Labutti K."/>
            <person name="Barry K."/>
            <person name="Miao Y."/>
            <person name="Rahimi M.J."/>
            <person name="Shen Q."/>
            <person name="Grigoriev I.V."/>
            <person name="Kubicek C.P."/>
            <person name="Druzhinina I.S."/>
        </authorList>
    </citation>
    <scope>NUCLEOTIDE SEQUENCE [LARGE SCALE GENOMIC DNA]</scope>
    <source>
        <strain evidence="6 7">CBS 433.97</strain>
    </source>
</reference>
<proteinExistence type="predicted"/>
<dbReference type="PROSITE" id="PS51585">
    <property type="entry name" value="SAM_MT_TPMT"/>
    <property type="match status" value="1"/>
</dbReference>
<gene>
    <name evidence="6" type="ORF">M441DRAFT_141126</name>
</gene>
<dbReference type="InterPro" id="IPR008854">
    <property type="entry name" value="TPMT"/>
</dbReference>
<dbReference type="PANTHER" id="PTHR32183:SF11">
    <property type="entry name" value="THIOL METHYLTRANSFERASE 2-RELATED"/>
    <property type="match status" value="1"/>
</dbReference>
<feature type="region of interest" description="Disordered" evidence="5">
    <location>
        <begin position="234"/>
        <end position="253"/>
    </location>
</feature>
<dbReference type="InterPro" id="IPR029063">
    <property type="entry name" value="SAM-dependent_MTases_sf"/>
</dbReference>
<evidence type="ECO:0000313" key="7">
    <source>
        <dbReference type="Proteomes" id="UP000240493"/>
    </source>
</evidence>
<dbReference type="Pfam" id="PF05724">
    <property type="entry name" value="TPMT"/>
    <property type="match status" value="1"/>
</dbReference>
<dbReference type="CDD" id="cd02440">
    <property type="entry name" value="AdoMet_MTases"/>
    <property type="match status" value="1"/>
</dbReference>
<evidence type="ECO:0000256" key="3">
    <source>
        <dbReference type="ARBA" id="ARBA00022679"/>
    </source>
</evidence>
<dbReference type="OrthoDB" id="276151at2759"/>
<evidence type="ECO:0008006" key="8">
    <source>
        <dbReference type="Google" id="ProtNLM"/>
    </source>
</evidence>
<evidence type="ECO:0000313" key="6">
    <source>
        <dbReference type="EMBL" id="PTB40833.1"/>
    </source>
</evidence>
<dbReference type="PANTHER" id="PTHR32183">
    <property type="match status" value="1"/>
</dbReference>
<organism evidence="6 7">
    <name type="scientific">Trichoderma asperellum (strain ATCC 204424 / CBS 433.97 / NBRC 101777)</name>
    <dbReference type="NCBI Taxonomy" id="1042311"/>
    <lineage>
        <taxon>Eukaryota</taxon>
        <taxon>Fungi</taxon>
        <taxon>Dikarya</taxon>
        <taxon>Ascomycota</taxon>
        <taxon>Pezizomycotina</taxon>
        <taxon>Sordariomycetes</taxon>
        <taxon>Hypocreomycetidae</taxon>
        <taxon>Hypocreales</taxon>
        <taxon>Hypocreaceae</taxon>
        <taxon>Trichoderma</taxon>
    </lineage>
</organism>
<accession>A0A2T3Z7N3</accession>
<evidence type="ECO:0000256" key="2">
    <source>
        <dbReference type="ARBA" id="ARBA00022603"/>
    </source>
</evidence>
<evidence type="ECO:0000256" key="4">
    <source>
        <dbReference type="ARBA" id="ARBA00022691"/>
    </source>
</evidence>
<sequence length="287" mass="31535">MATSTPTKLRDHFASKPVSAHNDAWDALYAESFTPWDRAGPSLALADLLAQRTDLIPPSLERDPRGNPLRDTTGHVVRRSALIPGCGLGHDVLLLSSLGYDVVGLDYSHRALGAARENQKKALEDGRYKSAEEGMECGRVTWVSGDFFGDEWEGGVGSEGTQKFDLIYDYTFLCALQPSERPKWAKRMSQLLAPSGQLICLEFPSGKPLSLQGPPWGVWPEVYEALLANPGEPVEYTDDGNVKSSTTPKQPHPDALHRVCLVKPPRTHKAGLNEDGSVRDFISVWSR</sequence>
<dbReference type="AlphaFoldDB" id="A0A2T3Z7N3"/>
<keyword evidence="1" id="KW-0597">Phosphoprotein</keyword>
<dbReference type="Proteomes" id="UP000240493">
    <property type="component" value="Unassembled WGS sequence"/>
</dbReference>
<protein>
    <recommendedName>
        <fullName evidence="8">Methyltransferase domain-containing protein</fullName>
    </recommendedName>
</protein>
<dbReference type="SUPFAM" id="SSF53335">
    <property type="entry name" value="S-adenosyl-L-methionine-dependent methyltransferases"/>
    <property type="match status" value="1"/>
</dbReference>
<dbReference type="Gene3D" id="3.40.50.150">
    <property type="entry name" value="Vaccinia Virus protein VP39"/>
    <property type="match status" value="1"/>
</dbReference>
<name>A0A2T3Z7N3_TRIA4</name>
<dbReference type="EMBL" id="KZ679262">
    <property type="protein sequence ID" value="PTB40833.1"/>
    <property type="molecule type" value="Genomic_DNA"/>
</dbReference>
<dbReference type="GO" id="GO:0008757">
    <property type="term" value="F:S-adenosylmethionine-dependent methyltransferase activity"/>
    <property type="evidence" value="ECO:0007669"/>
    <property type="project" value="InterPro"/>
</dbReference>
<evidence type="ECO:0000256" key="1">
    <source>
        <dbReference type="ARBA" id="ARBA00022553"/>
    </source>
</evidence>
<keyword evidence="7" id="KW-1185">Reference proteome</keyword>
<keyword evidence="4" id="KW-0949">S-adenosyl-L-methionine</keyword>
<keyword evidence="3" id="KW-0808">Transferase</keyword>
<dbReference type="GO" id="GO:0032259">
    <property type="term" value="P:methylation"/>
    <property type="evidence" value="ECO:0007669"/>
    <property type="project" value="UniProtKB-KW"/>
</dbReference>
<evidence type="ECO:0000256" key="5">
    <source>
        <dbReference type="SAM" id="MobiDB-lite"/>
    </source>
</evidence>
<keyword evidence="2" id="KW-0489">Methyltransferase</keyword>